<protein>
    <recommendedName>
        <fullName evidence="15">Cytochrome P450</fullName>
    </recommendedName>
</protein>
<evidence type="ECO:0000256" key="8">
    <source>
        <dbReference type="ARBA" id="ARBA00023004"/>
    </source>
</evidence>
<evidence type="ECO:0000256" key="6">
    <source>
        <dbReference type="ARBA" id="ARBA00022989"/>
    </source>
</evidence>
<keyword evidence="10" id="KW-0472">Membrane</keyword>
<keyword evidence="9 12" id="KW-0503">Monooxygenase</keyword>
<feature type="binding site" description="axial binding residue" evidence="11">
    <location>
        <position position="183"/>
    </location>
    <ligand>
        <name>heme</name>
        <dbReference type="ChEBI" id="CHEBI:30413"/>
    </ligand>
    <ligandPart>
        <name>Fe</name>
        <dbReference type="ChEBI" id="CHEBI:18248"/>
    </ligandPart>
</feature>
<evidence type="ECO:0000313" key="14">
    <source>
        <dbReference type="Proteomes" id="UP001153076"/>
    </source>
</evidence>
<dbReference type="PANTHER" id="PTHR47947:SF62">
    <property type="entry name" value="CYTOCHROME P450, FAMILY 81, SUBFAMILY D, POLYPEPTIDE 5"/>
    <property type="match status" value="1"/>
</dbReference>
<evidence type="ECO:0000256" key="11">
    <source>
        <dbReference type="PIRSR" id="PIRSR602403-1"/>
    </source>
</evidence>
<reference evidence="13" key="1">
    <citation type="submission" date="2022-04" db="EMBL/GenBank/DDBJ databases">
        <title>Carnegiea gigantea Genome sequencing and assembly v2.</title>
        <authorList>
            <person name="Copetti D."/>
            <person name="Sanderson M.J."/>
            <person name="Burquez A."/>
            <person name="Wojciechowski M.F."/>
        </authorList>
    </citation>
    <scope>NUCLEOTIDE SEQUENCE</scope>
    <source>
        <strain evidence="13">SGP5-SGP5p</strain>
        <tissue evidence="13">Aerial part</tissue>
    </source>
</reference>
<evidence type="ECO:0000256" key="10">
    <source>
        <dbReference type="ARBA" id="ARBA00023136"/>
    </source>
</evidence>
<dbReference type="GO" id="GO:0016705">
    <property type="term" value="F:oxidoreductase activity, acting on paired donors, with incorporation or reduction of molecular oxygen"/>
    <property type="evidence" value="ECO:0007669"/>
    <property type="project" value="InterPro"/>
</dbReference>
<comment type="caution">
    <text evidence="13">The sequence shown here is derived from an EMBL/GenBank/DDBJ whole genome shotgun (WGS) entry which is preliminary data.</text>
</comment>
<sequence>MRSKFTELTFNIIMRMVTGKRYFGEETEGFELEEAIVFRGIARDVFELSGATSMVDWLPFLRWVDFQNLEGRMLSVRKNMDGFLDGLIEECRTKRDCRNIINETLRLFPSVPLLAPHEPSEDCTIAGYHVQRGTMVLINAWAIHRDPNLWEDHSSFRPERFEGVKGEAYRLKLMPFGLGRRACPGAPLAYRVVGLVLATLVQCLDWKKVSEESVDLVEGFGLSMPKATPLKAMFKARQSMINVLEGI</sequence>
<keyword evidence="8 11" id="KW-0408">Iron</keyword>
<evidence type="ECO:0000256" key="4">
    <source>
        <dbReference type="ARBA" id="ARBA00022692"/>
    </source>
</evidence>
<dbReference type="AlphaFoldDB" id="A0A9Q1L0W8"/>
<evidence type="ECO:0000256" key="3">
    <source>
        <dbReference type="ARBA" id="ARBA00022617"/>
    </source>
</evidence>
<dbReference type="GO" id="GO:0005506">
    <property type="term" value="F:iron ion binding"/>
    <property type="evidence" value="ECO:0007669"/>
    <property type="project" value="InterPro"/>
</dbReference>
<evidence type="ECO:0008006" key="15">
    <source>
        <dbReference type="Google" id="ProtNLM"/>
    </source>
</evidence>
<dbReference type="PRINTS" id="PR00465">
    <property type="entry name" value="EP450IV"/>
</dbReference>
<keyword evidence="4" id="KW-0812">Transmembrane</keyword>
<keyword evidence="3 11" id="KW-0349">Heme</keyword>
<dbReference type="InterPro" id="IPR002403">
    <property type="entry name" value="Cyt_P450_E_grp-IV"/>
</dbReference>
<dbReference type="Proteomes" id="UP001153076">
    <property type="component" value="Unassembled WGS sequence"/>
</dbReference>
<proteinExistence type="inferred from homology"/>
<evidence type="ECO:0000313" key="13">
    <source>
        <dbReference type="EMBL" id="KAJ8453289.1"/>
    </source>
</evidence>
<dbReference type="GO" id="GO:0004497">
    <property type="term" value="F:monooxygenase activity"/>
    <property type="evidence" value="ECO:0007669"/>
    <property type="project" value="UniProtKB-KW"/>
</dbReference>
<dbReference type="InterPro" id="IPR036396">
    <property type="entry name" value="Cyt_P450_sf"/>
</dbReference>
<dbReference type="SUPFAM" id="SSF48264">
    <property type="entry name" value="Cytochrome P450"/>
    <property type="match status" value="1"/>
</dbReference>
<keyword evidence="7 12" id="KW-0560">Oxidoreductase</keyword>
<name>A0A9Q1L0W8_9CARY</name>
<comment type="similarity">
    <text evidence="2 12">Belongs to the cytochrome P450 family.</text>
</comment>
<dbReference type="OrthoDB" id="2789670at2759"/>
<dbReference type="GO" id="GO:0016020">
    <property type="term" value="C:membrane"/>
    <property type="evidence" value="ECO:0007669"/>
    <property type="project" value="UniProtKB-SubCell"/>
</dbReference>
<comment type="subcellular location">
    <subcellularLocation>
        <location evidence="1">Membrane</location>
        <topology evidence="1">Single-pass membrane protein</topology>
    </subcellularLocation>
</comment>
<organism evidence="13 14">
    <name type="scientific">Carnegiea gigantea</name>
    <dbReference type="NCBI Taxonomy" id="171969"/>
    <lineage>
        <taxon>Eukaryota</taxon>
        <taxon>Viridiplantae</taxon>
        <taxon>Streptophyta</taxon>
        <taxon>Embryophyta</taxon>
        <taxon>Tracheophyta</taxon>
        <taxon>Spermatophyta</taxon>
        <taxon>Magnoliopsida</taxon>
        <taxon>eudicotyledons</taxon>
        <taxon>Gunneridae</taxon>
        <taxon>Pentapetalae</taxon>
        <taxon>Caryophyllales</taxon>
        <taxon>Cactineae</taxon>
        <taxon>Cactaceae</taxon>
        <taxon>Cactoideae</taxon>
        <taxon>Echinocereeae</taxon>
        <taxon>Carnegiea</taxon>
    </lineage>
</organism>
<evidence type="ECO:0000256" key="5">
    <source>
        <dbReference type="ARBA" id="ARBA00022723"/>
    </source>
</evidence>
<dbReference type="PROSITE" id="PS00086">
    <property type="entry name" value="CYTOCHROME_P450"/>
    <property type="match status" value="1"/>
</dbReference>
<dbReference type="InterPro" id="IPR001128">
    <property type="entry name" value="Cyt_P450"/>
</dbReference>
<gene>
    <name evidence="13" type="ORF">Cgig2_008173</name>
</gene>
<evidence type="ECO:0000256" key="7">
    <source>
        <dbReference type="ARBA" id="ARBA00023002"/>
    </source>
</evidence>
<dbReference type="Gene3D" id="1.10.630.10">
    <property type="entry name" value="Cytochrome P450"/>
    <property type="match status" value="2"/>
</dbReference>
<accession>A0A9Q1L0W8</accession>
<comment type="cofactor">
    <cofactor evidence="11">
        <name>heme</name>
        <dbReference type="ChEBI" id="CHEBI:30413"/>
    </cofactor>
</comment>
<keyword evidence="5 11" id="KW-0479">Metal-binding</keyword>
<dbReference type="Pfam" id="PF00067">
    <property type="entry name" value="p450"/>
    <property type="match status" value="1"/>
</dbReference>
<evidence type="ECO:0000256" key="2">
    <source>
        <dbReference type="ARBA" id="ARBA00010617"/>
    </source>
</evidence>
<dbReference type="EMBL" id="JAKOGI010000001">
    <property type="protein sequence ID" value="KAJ8453289.1"/>
    <property type="molecule type" value="Genomic_DNA"/>
</dbReference>
<dbReference type="PANTHER" id="PTHR47947">
    <property type="entry name" value="CYTOCHROME P450 82C3-RELATED"/>
    <property type="match status" value="1"/>
</dbReference>
<evidence type="ECO:0000256" key="12">
    <source>
        <dbReference type="RuleBase" id="RU000461"/>
    </source>
</evidence>
<dbReference type="InterPro" id="IPR017972">
    <property type="entry name" value="Cyt_P450_CS"/>
</dbReference>
<dbReference type="InterPro" id="IPR050651">
    <property type="entry name" value="Plant_Cytochrome_P450_Monoox"/>
</dbReference>
<evidence type="ECO:0000256" key="9">
    <source>
        <dbReference type="ARBA" id="ARBA00023033"/>
    </source>
</evidence>
<keyword evidence="6" id="KW-1133">Transmembrane helix</keyword>
<dbReference type="GO" id="GO:0020037">
    <property type="term" value="F:heme binding"/>
    <property type="evidence" value="ECO:0007669"/>
    <property type="project" value="InterPro"/>
</dbReference>
<evidence type="ECO:0000256" key="1">
    <source>
        <dbReference type="ARBA" id="ARBA00004167"/>
    </source>
</evidence>
<keyword evidence="14" id="KW-1185">Reference proteome</keyword>